<feature type="domain" description="Phospholipase C/D" evidence="14">
    <location>
        <begin position="25"/>
        <end position="182"/>
    </location>
</feature>
<evidence type="ECO:0000313" key="16">
    <source>
        <dbReference type="Proteomes" id="UP000253551"/>
    </source>
</evidence>
<dbReference type="EMBL" id="PJQM01001219">
    <property type="protein sequence ID" value="RCI02894.1"/>
    <property type="molecule type" value="Genomic_DNA"/>
</dbReference>
<dbReference type="AlphaFoldDB" id="A0A367KKY5"/>
<dbReference type="InterPro" id="IPR029002">
    <property type="entry name" value="PLPC/GPLD1"/>
</dbReference>
<feature type="repeat" description="FG-GAP" evidence="12">
    <location>
        <begin position="401"/>
        <end position="458"/>
    </location>
</feature>
<keyword evidence="9" id="KW-0325">Glycoprotein</keyword>
<evidence type="ECO:0000259" key="14">
    <source>
        <dbReference type="Pfam" id="PF00882"/>
    </source>
</evidence>
<comment type="similarity">
    <text evidence="2">Belongs to the GPLD1 family.</text>
</comment>
<dbReference type="Pfam" id="PF01839">
    <property type="entry name" value="FG-GAP"/>
    <property type="match status" value="1"/>
</dbReference>
<comment type="caution">
    <text evidence="15">The sequence shown here is derived from an EMBL/GenBank/DDBJ whole genome shotgun (WGS) entry which is preliminary data.</text>
</comment>
<evidence type="ECO:0000256" key="4">
    <source>
        <dbReference type="ARBA" id="ARBA00015988"/>
    </source>
</evidence>
<evidence type="ECO:0000256" key="5">
    <source>
        <dbReference type="ARBA" id="ARBA00022525"/>
    </source>
</evidence>
<evidence type="ECO:0000256" key="10">
    <source>
        <dbReference type="ARBA" id="ARBA00029753"/>
    </source>
</evidence>
<comment type="subcellular location">
    <subcellularLocation>
        <location evidence="1">Secreted</location>
    </subcellularLocation>
</comment>
<dbReference type="GO" id="GO:0004621">
    <property type="term" value="F:glycosylphosphatidylinositol phospholipase D activity"/>
    <property type="evidence" value="ECO:0007669"/>
    <property type="project" value="UniProtKB-EC"/>
</dbReference>
<dbReference type="InterPro" id="IPR001028">
    <property type="entry name" value="Gprt_PLipase_D"/>
</dbReference>
<keyword evidence="16" id="KW-1185">Reference proteome</keyword>
<protein>
    <recommendedName>
        <fullName evidence="4">Phosphatidylinositol-glycan-specific phospholipase D</fullName>
        <ecNumber evidence="3">3.1.4.50</ecNumber>
    </recommendedName>
    <alternativeName>
        <fullName evidence="10">Glycosyl-phosphatidylinositol-specific phospholipase D</fullName>
    </alternativeName>
</protein>
<gene>
    <name evidence="15" type="primary">GPLD1</name>
    <name evidence="15" type="ORF">CU098_006952</name>
</gene>
<dbReference type="Gene3D" id="2.130.10.130">
    <property type="entry name" value="Integrin alpha, N-terminal"/>
    <property type="match status" value="2"/>
</dbReference>
<evidence type="ECO:0000256" key="12">
    <source>
        <dbReference type="PROSITE-ProRule" id="PRU00803"/>
    </source>
</evidence>
<keyword evidence="7" id="KW-0677">Repeat</keyword>
<evidence type="ECO:0000256" key="3">
    <source>
        <dbReference type="ARBA" id="ARBA00012284"/>
    </source>
</evidence>
<dbReference type="OrthoDB" id="5317514at2759"/>
<dbReference type="SMART" id="SM00191">
    <property type="entry name" value="Int_alpha"/>
    <property type="match status" value="4"/>
</dbReference>
<keyword evidence="5" id="KW-0964">Secreted</keyword>
<sequence>MQIKGICLLIALQWRLLNACGIAVHNEITYRSLERFETSDELHILYKNTILDSPEYSQSGSFFPDWGYNCLGYNQQSEDAHWPTFIKTAVNYVREVYPKSEFHNNPHGLISFIMSTMSHGLADVKWHSLSGLSDYFIVAMANSDFHGNQKEAHTAADTGAEFTLRHSSPLSYLNKTWKIPIKDLVAIYKRLYAQSSTRVPLKEHIQYCMATAFAASKVDVEFGQWMFGYFGAKSPFLVEELYDYYRGGIHDLSNSVSACYPQMIDAFEHGVTFSHPDTLCADYFNTLQKTPHCHHDTKLSKKLDDTVQQMYDTETGVLTLTTLDLPEVAAQTVMTPHLPSRCLPLNATTLTLSSGSWGVGHQTSLGHFGLHWDLAISAPYYQQTGAVFLLNRTSLAQGGQELSEVTHTILQEVCGRFGWATLTLDINQDGLDDLAVACPSDQDGRVYLYFGSLTGLSRLPNVTIELGYPGTVLAKMNTDGYDDLMVGCPLCQIKDDFQTGLVDVYKSRPIFGSMLVKADIRLKNPNRGAYDRFGESILTLNDLVLIGAPGFSLGKNQKVGKVYALDRRTLRLKWTMVGEKEFQQFGRVMATNNENMLAISSPSEETTVGLKKHWQAGTVRIYDVKQIELDFPINRNMVYGMIKLYEGKTNAGHFGQSLSITDQDVLWIGEPMSEKENGRVYKLNFQENELQCLENGVGLARFGSQIEQLGKEVTCITSQRYGQNSQFSGAVHFVLN</sequence>
<keyword evidence="6 13" id="KW-0732">Signal</keyword>
<dbReference type="PROSITE" id="PS51470">
    <property type="entry name" value="FG_GAP"/>
    <property type="match status" value="1"/>
</dbReference>
<feature type="signal peptide" evidence="13">
    <location>
        <begin position="1"/>
        <end position="19"/>
    </location>
</feature>
<evidence type="ECO:0000256" key="1">
    <source>
        <dbReference type="ARBA" id="ARBA00004613"/>
    </source>
</evidence>
<dbReference type="GO" id="GO:0031012">
    <property type="term" value="C:extracellular matrix"/>
    <property type="evidence" value="ECO:0007669"/>
    <property type="project" value="TreeGrafter"/>
</dbReference>
<evidence type="ECO:0000313" key="15">
    <source>
        <dbReference type="EMBL" id="RCI02894.1"/>
    </source>
</evidence>
<dbReference type="InterPro" id="IPR028994">
    <property type="entry name" value="Integrin_alpha_N"/>
</dbReference>
<dbReference type="InterPro" id="IPR013519">
    <property type="entry name" value="Int_alpha_beta-p"/>
</dbReference>
<organism evidence="15 16">
    <name type="scientific">Rhizopus stolonifer</name>
    <name type="common">Rhizopus nigricans</name>
    <dbReference type="NCBI Taxonomy" id="4846"/>
    <lineage>
        <taxon>Eukaryota</taxon>
        <taxon>Fungi</taxon>
        <taxon>Fungi incertae sedis</taxon>
        <taxon>Mucoromycota</taxon>
        <taxon>Mucoromycotina</taxon>
        <taxon>Mucoromycetes</taxon>
        <taxon>Mucorales</taxon>
        <taxon>Mucorineae</taxon>
        <taxon>Rhizopodaceae</taxon>
        <taxon>Rhizopus</taxon>
    </lineage>
</organism>
<evidence type="ECO:0000256" key="8">
    <source>
        <dbReference type="ARBA" id="ARBA00022801"/>
    </source>
</evidence>
<evidence type="ECO:0000256" key="9">
    <source>
        <dbReference type="ARBA" id="ARBA00023180"/>
    </source>
</evidence>
<comment type="catalytic activity">
    <reaction evidence="11">
        <text>a 6-(alpha-D-glucosaminyl)-1-(1,2-diacyl-sn-glycero-3-phospho)-1D-myo-inositol + H2O = 6-(alpha-D-glucosaminyl)-1D-myo-inositol + a 1,2-diacyl-sn-glycero-3-phosphate + H(+)</text>
        <dbReference type="Rhea" id="RHEA:10832"/>
        <dbReference type="ChEBI" id="CHEBI:15377"/>
        <dbReference type="ChEBI" id="CHEBI:15378"/>
        <dbReference type="ChEBI" id="CHEBI:57997"/>
        <dbReference type="ChEBI" id="CHEBI:58608"/>
        <dbReference type="ChEBI" id="CHEBI:58700"/>
        <dbReference type="EC" id="3.1.4.50"/>
    </reaction>
</comment>
<evidence type="ECO:0000256" key="11">
    <source>
        <dbReference type="ARBA" id="ARBA00093237"/>
    </source>
</evidence>
<keyword evidence="8" id="KW-0378">Hydrolase</keyword>
<evidence type="ECO:0000256" key="6">
    <source>
        <dbReference type="ARBA" id="ARBA00022729"/>
    </source>
</evidence>
<dbReference type="STRING" id="4846.A0A367KKY5"/>
<evidence type="ECO:0000256" key="2">
    <source>
        <dbReference type="ARBA" id="ARBA00008652"/>
    </source>
</evidence>
<dbReference type="GO" id="GO:0005615">
    <property type="term" value="C:extracellular space"/>
    <property type="evidence" value="ECO:0007669"/>
    <property type="project" value="TreeGrafter"/>
</dbReference>
<dbReference type="PANTHER" id="PTHR23221:SF7">
    <property type="entry name" value="PHOSPHATIDYLINOSITOL-GLYCAN-SPECIFIC PHOSPHOLIPASE D"/>
    <property type="match status" value="1"/>
</dbReference>
<dbReference type="SUPFAM" id="SSF69318">
    <property type="entry name" value="Integrin alpha N-terminal domain"/>
    <property type="match status" value="1"/>
</dbReference>
<dbReference type="PRINTS" id="PR00718">
    <property type="entry name" value="PHPHLIPASED"/>
</dbReference>
<feature type="chain" id="PRO_5017009360" description="Phosphatidylinositol-glycan-specific phospholipase D" evidence="13">
    <location>
        <begin position="20"/>
        <end position="736"/>
    </location>
</feature>
<name>A0A367KKY5_RHIST</name>
<evidence type="ECO:0000256" key="13">
    <source>
        <dbReference type="SAM" id="SignalP"/>
    </source>
</evidence>
<dbReference type="InterPro" id="IPR013517">
    <property type="entry name" value="FG-GAP"/>
</dbReference>
<dbReference type="PANTHER" id="PTHR23221">
    <property type="entry name" value="GLYCOSYLPHOSPHATIDYLINOSITOL PHOSPHOLIPASE D"/>
    <property type="match status" value="1"/>
</dbReference>
<reference evidence="15 16" key="1">
    <citation type="journal article" date="2018" name="G3 (Bethesda)">
        <title>Phylogenetic and Phylogenomic Definition of Rhizopus Species.</title>
        <authorList>
            <person name="Gryganskyi A.P."/>
            <person name="Golan J."/>
            <person name="Dolatabadi S."/>
            <person name="Mondo S."/>
            <person name="Robb S."/>
            <person name="Idnurm A."/>
            <person name="Muszewska A."/>
            <person name="Steczkiewicz K."/>
            <person name="Masonjones S."/>
            <person name="Liao H.L."/>
            <person name="Gajdeczka M.T."/>
            <person name="Anike F."/>
            <person name="Vuek A."/>
            <person name="Anishchenko I.M."/>
            <person name="Voigt K."/>
            <person name="de Hoog G.S."/>
            <person name="Smith M.E."/>
            <person name="Heitman J."/>
            <person name="Vilgalys R."/>
            <person name="Stajich J.E."/>
        </authorList>
    </citation>
    <scope>NUCLEOTIDE SEQUENCE [LARGE SCALE GENOMIC DNA]</scope>
    <source>
        <strain evidence="15 16">LSU 92-RS-03</strain>
    </source>
</reference>
<dbReference type="EC" id="3.1.4.50" evidence="3"/>
<accession>A0A367KKY5</accession>
<dbReference type="Pfam" id="PF00882">
    <property type="entry name" value="Zn_dep_PLPC"/>
    <property type="match status" value="1"/>
</dbReference>
<evidence type="ECO:0000256" key="7">
    <source>
        <dbReference type="ARBA" id="ARBA00022737"/>
    </source>
</evidence>
<proteinExistence type="inferred from homology"/>
<dbReference type="Proteomes" id="UP000253551">
    <property type="component" value="Unassembled WGS sequence"/>
</dbReference>